<dbReference type="InterPro" id="IPR003753">
    <property type="entry name" value="Exonuc_VII_L"/>
</dbReference>
<evidence type="ECO:0000256" key="1">
    <source>
        <dbReference type="ARBA" id="ARBA00022490"/>
    </source>
</evidence>
<keyword evidence="4 5" id="KW-0269">Exonuclease</keyword>
<dbReference type="GO" id="GO:0005737">
    <property type="term" value="C:cytoplasm"/>
    <property type="evidence" value="ECO:0007669"/>
    <property type="project" value="UniProtKB-SubCell"/>
</dbReference>
<evidence type="ECO:0000259" key="8">
    <source>
        <dbReference type="Pfam" id="PF13742"/>
    </source>
</evidence>
<dbReference type="GO" id="GO:0009318">
    <property type="term" value="C:exodeoxyribonuclease VII complex"/>
    <property type="evidence" value="ECO:0007669"/>
    <property type="project" value="UniProtKB-UniRule"/>
</dbReference>
<dbReference type="EMBL" id="CP012288">
    <property type="protein sequence ID" value="AMV67911.1"/>
    <property type="molecule type" value="Genomic_DNA"/>
</dbReference>
<protein>
    <recommendedName>
        <fullName evidence="5">Exodeoxyribonuclease 7 large subunit</fullName>
        <ecNumber evidence="5">3.1.11.6</ecNumber>
    </recommendedName>
    <alternativeName>
        <fullName evidence="5">Exodeoxyribonuclease VII large subunit</fullName>
        <shortName evidence="5">Exonuclease VII large subunit</shortName>
    </alternativeName>
</protein>
<evidence type="ECO:0000313" key="10">
    <source>
        <dbReference type="EMBL" id="AMV67911.1"/>
    </source>
</evidence>
<keyword evidence="1 5" id="KW-0963">Cytoplasm</keyword>
<evidence type="ECO:0000313" key="9">
    <source>
        <dbReference type="EMBL" id="AMV62232.1"/>
    </source>
</evidence>
<dbReference type="Proteomes" id="UP000076405">
    <property type="component" value="Chromosome"/>
</dbReference>
<evidence type="ECO:0000256" key="6">
    <source>
        <dbReference type="RuleBase" id="RU004355"/>
    </source>
</evidence>
<dbReference type="Pfam" id="PF13742">
    <property type="entry name" value="tRNA_anti_2"/>
    <property type="match status" value="1"/>
</dbReference>
<dbReference type="HAMAP" id="MF_00378">
    <property type="entry name" value="Exonuc_7_L"/>
    <property type="match status" value="1"/>
</dbReference>
<dbReference type="EC" id="3.1.11.6" evidence="5"/>
<dbReference type="GO" id="GO:0003676">
    <property type="term" value="F:nucleic acid binding"/>
    <property type="evidence" value="ECO:0007669"/>
    <property type="project" value="InterPro"/>
</dbReference>
<dbReference type="GO" id="GO:0008855">
    <property type="term" value="F:exodeoxyribonuclease VII activity"/>
    <property type="evidence" value="ECO:0007669"/>
    <property type="project" value="UniProtKB-UniRule"/>
</dbReference>
<dbReference type="AlphaFoldDB" id="A0A0R2H5A2"/>
<dbReference type="OrthoDB" id="9802795at2"/>
<dbReference type="CDD" id="cd04489">
    <property type="entry name" value="ExoVII_LU_OBF"/>
    <property type="match status" value="1"/>
</dbReference>
<dbReference type="KEGG" id="pdm:ADU72_1990"/>
<evidence type="ECO:0000256" key="3">
    <source>
        <dbReference type="ARBA" id="ARBA00022801"/>
    </source>
</evidence>
<evidence type="ECO:0000256" key="5">
    <source>
        <dbReference type="HAMAP-Rule" id="MF_00378"/>
    </source>
</evidence>
<keyword evidence="3 5" id="KW-0378">Hydrolase</keyword>
<evidence type="ECO:0000259" key="7">
    <source>
        <dbReference type="Pfam" id="PF02601"/>
    </source>
</evidence>
<keyword evidence="11" id="KW-1185">Reference proteome</keyword>
<gene>
    <name evidence="5" type="primary">xseA</name>
    <name evidence="9" type="ORF">ADU70_0734</name>
    <name evidence="10" type="ORF">ADU72_1990</name>
</gene>
<comment type="subcellular location">
    <subcellularLocation>
        <location evidence="5 6">Cytoplasm</location>
    </subcellularLocation>
</comment>
<evidence type="ECO:0000256" key="4">
    <source>
        <dbReference type="ARBA" id="ARBA00022839"/>
    </source>
</evidence>
<comment type="subunit">
    <text evidence="5">Heterooligomer composed of large and small subunits.</text>
</comment>
<evidence type="ECO:0000313" key="12">
    <source>
        <dbReference type="Proteomes" id="UP000076405"/>
    </source>
</evidence>
<dbReference type="Pfam" id="PF02601">
    <property type="entry name" value="Exonuc_VII_L"/>
    <property type="match status" value="1"/>
</dbReference>
<dbReference type="EMBL" id="CP012275">
    <property type="protein sequence ID" value="AMV62232.1"/>
    <property type="molecule type" value="Genomic_DNA"/>
</dbReference>
<evidence type="ECO:0000313" key="11">
    <source>
        <dbReference type="Proteomes" id="UP000076244"/>
    </source>
</evidence>
<dbReference type="GO" id="GO:0006308">
    <property type="term" value="P:DNA catabolic process"/>
    <property type="evidence" value="ECO:0007669"/>
    <property type="project" value="UniProtKB-UniRule"/>
</dbReference>
<proteinExistence type="inferred from homology"/>
<dbReference type="PANTHER" id="PTHR30008">
    <property type="entry name" value="EXODEOXYRIBONUCLEASE 7 LARGE SUBUNIT"/>
    <property type="match status" value="1"/>
</dbReference>
<dbReference type="RefSeq" id="WP_046872142.1">
    <property type="nucleotide sequence ID" value="NZ_BAAAXI010000171.1"/>
</dbReference>
<name>A0A0R2H5A2_9LACO</name>
<comment type="similarity">
    <text evidence="5 6">Belongs to the XseA family.</text>
</comment>
<dbReference type="GeneID" id="57277167"/>
<sequence length="450" mass="50896">MDKENYLTVTALTKYIKRKFDVDPYLGRIYLVGEISNLRIRPHAHQYFSLKDDQAKISAIMFKSAFEKVKFTPETGMKVLVTGRISVYEPTGSYQIYIDSMEPDGVGALYQAYEQLKKKLSAEGLFTAPKQPLVRFPKRIAVVTSPSGAVIRDIITTTRRRFPIAQLVLFPAQVQGTEAAKEIAARIQQVNQLGNFDTLIIGRGGGSIEDLWPFNEEIVARAIFESQIPIISSVGHETDTTIADLVADVRAATPTAAAELATPVLSEEILNLAQRRTRIFNAFMNQLKKERQSLNRLSQSYVFQDPRRLYEGYVQNVDYLNDSLKQNMVAALNHYENQWTKINQRLYLNTPLNRIKQNEQVVLNLQTRLSRAIQAVFTTKSTQLQHSITSLDYLSPLKIMGRGYSYVTKQDRVVKQVSELQIDTEIELHLSDGTAQAKITDIKDGGLKND</sequence>
<organism evidence="9 12">
    <name type="scientific">Pediococcus damnosus</name>
    <dbReference type="NCBI Taxonomy" id="51663"/>
    <lineage>
        <taxon>Bacteria</taxon>
        <taxon>Bacillati</taxon>
        <taxon>Bacillota</taxon>
        <taxon>Bacilli</taxon>
        <taxon>Lactobacillales</taxon>
        <taxon>Lactobacillaceae</taxon>
        <taxon>Pediococcus</taxon>
    </lineage>
</organism>
<comment type="function">
    <text evidence="5">Bidirectionally degrades single-stranded DNA into large acid-insoluble oligonucleotides, which are then degraded further into small acid-soluble oligonucleotides.</text>
</comment>
<dbReference type="InterPro" id="IPR025824">
    <property type="entry name" value="OB-fold_nuc-bd_dom"/>
</dbReference>
<dbReference type="InterPro" id="IPR020579">
    <property type="entry name" value="Exonuc_VII_lsu_C"/>
</dbReference>
<feature type="domain" description="Exonuclease VII large subunit C-terminal" evidence="7">
    <location>
        <begin position="128"/>
        <end position="438"/>
    </location>
</feature>
<keyword evidence="2 5" id="KW-0540">Nuclease</keyword>
<dbReference type="NCBIfam" id="TIGR00237">
    <property type="entry name" value="xseA"/>
    <property type="match status" value="1"/>
</dbReference>
<reference evidence="11 12" key="1">
    <citation type="journal article" date="2016" name="PLoS ONE">
        <title>The Identification of Novel Diagnostic Marker Genes for the Detection of Beer Spoiling Pediococcus damnosus Strains Using the BlAst Diagnostic Gene findEr.</title>
        <authorList>
            <person name="Behr J."/>
            <person name="Geissler A.J."/>
            <person name="Schmid J."/>
            <person name="Zehe A."/>
            <person name="Vogel R.F."/>
        </authorList>
    </citation>
    <scope>NUCLEOTIDE SEQUENCE [LARGE SCALE GENOMIC DNA]</scope>
    <source>
        <strain evidence="9 12">TMW 2.1533</strain>
        <strain evidence="10 11">TMW 2.1535</strain>
    </source>
</reference>
<accession>A0A0R2H5A2</accession>
<dbReference type="PANTHER" id="PTHR30008:SF0">
    <property type="entry name" value="EXODEOXYRIBONUCLEASE 7 LARGE SUBUNIT"/>
    <property type="match status" value="1"/>
</dbReference>
<evidence type="ECO:0000256" key="2">
    <source>
        <dbReference type="ARBA" id="ARBA00022722"/>
    </source>
</evidence>
<comment type="catalytic activity">
    <reaction evidence="5 6">
        <text>Exonucleolytic cleavage in either 5'- to 3'- or 3'- to 5'-direction to yield nucleoside 5'-phosphates.</text>
        <dbReference type="EC" id="3.1.11.6"/>
    </reaction>
</comment>
<dbReference type="Proteomes" id="UP000076244">
    <property type="component" value="Chromosome"/>
</dbReference>
<feature type="domain" description="OB-fold nucleic acid binding" evidence="8">
    <location>
        <begin position="7"/>
        <end position="102"/>
    </location>
</feature>